<dbReference type="SUPFAM" id="SSF74650">
    <property type="entry name" value="Galactose mutarotase-like"/>
    <property type="match status" value="1"/>
</dbReference>
<evidence type="ECO:0000313" key="5">
    <source>
        <dbReference type="Proteomes" id="UP000095657"/>
    </source>
</evidence>
<dbReference type="EMBL" id="CZAI01000002">
    <property type="protein sequence ID" value="CUO93109.1"/>
    <property type="molecule type" value="Genomic_DNA"/>
</dbReference>
<sequence>MKKHFLLAGIAVLMLVARNNQPASELTSPESGITVEVYTNEPGIQAYTDNFLPGQTYNSECIFKFSVEK</sequence>
<organism evidence="4 5">
    <name type="scientific">Bacteroides caccae</name>
    <dbReference type="NCBI Taxonomy" id="47678"/>
    <lineage>
        <taxon>Bacteria</taxon>
        <taxon>Pseudomonadati</taxon>
        <taxon>Bacteroidota</taxon>
        <taxon>Bacteroidia</taxon>
        <taxon>Bacteroidales</taxon>
        <taxon>Bacteroidaceae</taxon>
        <taxon>Bacteroides</taxon>
    </lineage>
</organism>
<proteinExistence type="predicted"/>
<dbReference type="GO" id="GO:0003824">
    <property type="term" value="F:catalytic activity"/>
    <property type="evidence" value="ECO:0007669"/>
    <property type="project" value="InterPro"/>
</dbReference>
<dbReference type="AlphaFoldDB" id="A0A174J7P3"/>
<dbReference type="STRING" id="47678.ERS852494_01128"/>
<name>A0A174J7P3_9BACE</name>
<dbReference type="RefSeq" id="WP_055170475.1">
    <property type="nucleotide sequence ID" value="NZ_CZAI01000002.1"/>
</dbReference>
<evidence type="ECO:0000256" key="3">
    <source>
        <dbReference type="ARBA" id="ARBA00022837"/>
    </source>
</evidence>
<keyword evidence="3" id="KW-0106">Calcium</keyword>
<reference evidence="4 5" key="1">
    <citation type="submission" date="2015-09" db="EMBL/GenBank/DDBJ databases">
        <authorList>
            <consortium name="Pathogen Informatics"/>
        </authorList>
    </citation>
    <scope>NUCLEOTIDE SEQUENCE [LARGE SCALE GENOMIC DNA]</scope>
    <source>
        <strain evidence="4 5">2789STDY5834880</strain>
    </source>
</reference>
<dbReference type="InterPro" id="IPR011013">
    <property type="entry name" value="Gal_mutarotase_sf_dom"/>
</dbReference>
<evidence type="ECO:0000256" key="2">
    <source>
        <dbReference type="ARBA" id="ARBA00011245"/>
    </source>
</evidence>
<accession>A0A174J7P3</accession>
<gene>
    <name evidence="4" type="ORF">ERS852494_01128</name>
</gene>
<evidence type="ECO:0000256" key="1">
    <source>
        <dbReference type="ARBA" id="ARBA00001913"/>
    </source>
</evidence>
<comment type="cofactor">
    <cofactor evidence="1">
        <name>Ca(2+)</name>
        <dbReference type="ChEBI" id="CHEBI:29108"/>
    </cofactor>
</comment>
<comment type="subunit">
    <text evidence="2">Monomer.</text>
</comment>
<evidence type="ECO:0000313" key="4">
    <source>
        <dbReference type="EMBL" id="CUO93109.1"/>
    </source>
</evidence>
<dbReference type="GO" id="GO:0005975">
    <property type="term" value="P:carbohydrate metabolic process"/>
    <property type="evidence" value="ECO:0007669"/>
    <property type="project" value="InterPro"/>
</dbReference>
<dbReference type="Proteomes" id="UP000095657">
    <property type="component" value="Unassembled WGS sequence"/>
</dbReference>
<dbReference type="GO" id="GO:0030246">
    <property type="term" value="F:carbohydrate binding"/>
    <property type="evidence" value="ECO:0007669"/>
    <property type="project" value="InterPro"/>
</dbReference>
<dbReference type="Gene3D" id="2.70.98.10">
    <property type="match status" value="1"/>
</dbReference>
<protein>
    <submittedName>
        <fullName evidence="4">Aldose 1-epimerase</fullName>
    </submittedName>
</protein>
<dbReference type="InterPro" id="IPR014718">
    <property type="entry name" value="GH-type_carb-bd"/>
</dbReference>